<proteinExistence type="predicted"/>
<dbReference type="RefSeq" id="WP_058264394.1">
    <property type="nucleotide sequence ID" value="NZ_CP051181.1"/>
</dbReference>
<reference evidence="1 2" key="1">
    <citation type="submission" date="2015-09" db="EMBL/GenBank/DDBJ databases">
        <authorList>
            <consortium name="Swine Surveillance"/>
        </authorList>
    </citation>
    <scope>NUCLEOTIDE SEQUENCE [LARGE SCALE GENOMIC DNA]</scope>
    <source>
        <strain evidence="1 2">CECT 4357</strain>
    </source>
</reference>
<dbReference type="Proteomes" id="UP000051587">
    <property type="component" value="Unassembled WGS sequence"/>
</dbReference>
<sequence>MAKKVQLECTRTNGRWNKGDKAGFEHETAAKMLKAKNAAWKSTAAAAKPAGGAGEGGGAAS</sequence>
<protein>
    <submittedName>
        <fullName evidence="1">Uncharacterized protein</fullName>
    </submittedName>
</protein>
<keyword evidence="2" id="KW-1185">Reference proteome</keyword>
<gene>
    <name evidence="1" type="ORF">TG4357_03736</name>
</gene>
<name>A0A0N7LWC1_THAGE</name>
<evidence type="ECO:0000313" key="2">
    <source>
        <dbReference type="Proteomes" id="UP000051587"/>
    </source>
</evidence>
<accession>A0A0N7LWC1</accession>
<dbReference type="AlphaFoldDB" id="A0A0N7LWC1"/>
<organism evidence="1 2">
    <name type="scientific">Thalassovita gelatinovora</name>
    <name type="common">Thalassobius gelatinovorus</name>
    <dbReference type="NCBI Taxonomy" id="53501"/>
    <lineage>
        <taxon>Bacteria</taxon>
        <taxon>Pseudomonadati</taxon>
        <taxon>Pseudomonadota</taxon>
        <taxon>Alphaproteobacteria</taxon>
        <taxon>Rhodobacterales</taxon>
        <taxon>Roseobacteraceae</taxon>
        <taxon>Thalassovita</taxon>
    </lineage>
</organism>
<evidence type="ECO:0000313" key="1">
    <source>
        <dbReference type="EMBL" id="CUH68682.1"/>
    </source>
</evidence>
<dbReference type="STRING" id="53501.SAMN04488043_106197"/>
<dbReference type="OrthoDB" id="7876988at2"/>
<dbReference type="EMBL" id="CYSA01000028">
    <property type="protein sequence ID" value="CUH68682.1"/>
    <property type="molecule type" value="Genomic_DNA"/>
</dbReference>